<evidence type="ECO:0000313" key="6">
    <source>
        <dbReference type="EMBL" id="MBD8029933.1"/>
    </source>
</evidence>
<dbReference type="EMBL" id="JACSPR010000003">
    <property type="protein sequence ID" value="MBD8029933.1"/>
    <property type="molecule type" value="Genomic_DNA"/>
</dbReference>
<dbReference type="AlphaFoldDB" id="A0A8I0HPR8"/>
<dbReference type="Proteomes" id="UP000650224">
    <property type="component" value="Unassembled WGS sequence"/>
</dbReference>
<organism evidence="6 7">
    <name type="scientific">Corynebacterium gallinarum</name>
    <dbReference type="NCBI Taxonomy" id="2762214"/>
    <lineage>
        <taxon>Bacteria</taxon>
        <taxon>Bacillati</taxon>
        <taxon>Actinomycetota</taxon>
        <taxon>Actinomycetes</taxon>
        <taxon>Mycobacteriales</taxon>
        <taxon>Corynebacteriaceae</taxon>
        <taxon>Corynebacterium</taxon>
    </lineage>
</organism>
<feature type="binding site" evidence="4">
    <location>
        <position position="47"/>
    </location>
    <ligand>
        <name>molybdate</name>
        <dbReference type="ChEBI" id="CHEBI:36264"/>
    </ligand>
</feature>
<evidence type="ECO:0000256" key="4">
    <source>
        <dbReference type="PIRSR" id="PIRSR004846-1"/>
    </source>
</evidence>
<comment type="caution">
    <text evidence="6">The sequence shown here is derived from an EMBL/GenBank/DDBJ whole genome shotgun (WGS) entry which is preliminary data.</text>
</comment>
<dbReference type="Pfam" id="PF13531">
    <property type="entry name" value="SBP_bac_11"/>
    <property type="match status" value="1"/>
</dbReference>
<evidence type="ECO:0000313" key="7">
    <source>
        <dbReference type="Proteomes" id="UP000650224"/>
    </source>
</evidence>
<dbReference type="GO" id="GO:0030973">
    <property type="term" value="F:molybdate ion binding"/>
    <property type="evidence" value="ECO:0007669"/>
    <property type="project" value="TreeGrafter"/>
</dbReference>
<dbReference type="PANTHER" id="PTHR30632">
    <property type="entry name" value="MOLYBDATE-BINDING PERIPLASMIC PROTEIN"/>
    <property type="match status" value="1"/>
</dbReference>
<accession>A0A8I0HPR8</accession>
<evidence type="ECO:0000256" key="2">
    <source>
        <dbReference type="ARBA" id="ARBA00022723"/>
    </source>
</evidence>
<dbReference type="SUPFAM" id="SSF53850">
    <property type="entry name" value="Periplasmic binding protein-like II"/>
    <property type="match status" value="1"/>
</dbReference>
<comment type="similarity">
    <text evidence="1">Belongs to the bacterial solute-binding protein ModA family.</text>
</comment>
<dbReference type="RefSeq" id="WP_191733149.1">
    <property type="nucleotide sequence ID" value="NZ_JACSPR010000003.1"/>
</dbReference>
<dbReference type="Gene3D" id="3.40.190.10">
    <property type="entry name" value="Periplasmic binding protein-like II"/>
    <property type="match status" value="2"/>
</dbReference>
<dbReference type="InterPro" id="IPR005950">
    <property type="entry name" value="ModA"/>
</dbReference>
<keyword evidence="2 4" id="KW-0479">Metal-binding</keyword>
<dbReference type="GO" id="GO:0046872">
    <property type="term" value="F:metal ion binding"/>
    <property type="evidence" value="ECO:0007669"/>
    <property type="project" value="UniProtKB-KW"/>
</dbReference>
<dbReference type="PIRSF" id="PIRSF004846">
    <property type="entry name" value="ModA"/>
    <property type="match status" value="1"/>
</dbReference>
<dbReference type="PANTHER" id="PTHR30632:SF0">
    <property type="entry name" value="SULFATE-BINDING PROTEIN"/>
    <property type="match status" value="1"/>
</dbReference>
<keyword evidence="4" id="KW-0500">Molybdenum</keyword>
<dbReference type="NCBIfam" id="TIGR01256">
    <property type="entry name" value="modA"/>
    <property type="match status" value="1"/>
</dbReference>
<evidence type="ECO:0000256" key="1">
    <source>
        <dbReference type="ARBA" id="ARBA00009175"/>
    </source>
</evidence>
<feature type="binding site" evidence="4">
    <location>
        <position position="195"/>
    </location>
    <ligand>
        <name>molybdate</name>
        <dbReference type="ChEBI" id="CHEBI:36264"/>
    </ligand>
</feature>
<protein>
    <submittedName>
        <fullName evidence="6">Molybdate ABC transporter substrate-binding protein</fullName>
    </submittedName>
</protein>
<feature type="binding site" evidence="4">
    <location>
        <position position="75"/>
    </location>
    <ligand>
        <name>molybdate</name>
        <dbReference type="ChEBI" id="CHEBI:36264"/>
    </ligand>
</feature>
<name>A0A8I0HPR8_9CORY</name>
<dbReference type="GO" id="GO:0015689">
    <property type="term" value="P:molybdate ion transport"/>
    <property type="evidence" value="ECO:0007669"/>
    <property type="project" value="InterPro"/>
</dbReference>
<reference evidence="6 7" key="1">
    <citation type="submission" date="2020-08" db="EMBL/GenBank/DDBJ databases">
        <title>A Genomic Blueprint of the Chicken Gut Microbiome.</title>
        <authorList>
            <person name="Gilroy R."/>
            <person name="Ravi A."/>
            <person name="Getino M."/>
            <person name="Pursley I."/>
            <person name="Horton D.L."/>
            <person name="Alikhan N.-F."/>
            <person name="Baker D."/>
            <person name="Gharbi K."/>
            <person name="Hall N."/>
            <person name="Watson M."/>
            <person name="Adriaenssens E.M."/>
            <person name="Foster-Nyarko E."/>
            <person name="Jarju S."/>
            <person name="Secka A."/>
            <person name="Antonio M."/>
            <person name="Oren A."/>
            <person name="Chaudhuri R."/>
            <person name="La Ragione R.M."/>
            <person name="Hildebrand F."/>
            <person name="Pallen M.J."/>
        </authorList>
    </citation>
    <scope>NUCLEOTIDE SEQUENCE [LARGE SCALE GENOMIC DNA]</scope>
    <source>
        <strain evidence="6 7">Sa1YVA5</strain>
    </source>
</reference>
<feature type="signal peptide" evidence="5">
    <location>
        <begin position="1"/>
        <end position="29"/>
    </location>
</feature>
<proteinExistence type="inferred from homology"/>
<keyword evidence="7" id="KW-1185">Reference proteome</keyword>
<gene>
    <name evidence="6" type="primary">modA</name>
    <name evidence="6" type="ORF">H9627_06260</name>
</gene>
<evidence type="ECO:0000256" key="3">
    <source>
        <dbReference type="ARBA" id="ARBA00022729"/>
    </source>
</evidence>
<dbReference type="InterPro" id="IPR050682">
    <property type="entry name" value="ModA/WtpA"/>
</dbReference>
<feature type="binding site" evidence="4">
    <location>
        <position position="177"/>
    </location>
    <ligand>
        <name>molybdate</name>
        <dbReference type="ChEBI" id="CHEBI:36264"/>
    </ligand>
</feature>
<sequence length="262" mass="26488">MKQEFRHTRRIRRILGTTGALALAGALTACTGSGDTSDTVHIFAAASLSTAADDLAVAFTAAHPNADLVFNFAGSPALVRQIAEGAPADVFISADAATMATALGLPEFAGAQPEVIATNRLVLATAPANPGEISTVADISDDLIALCAPEVPCGALARVALEEAGVQPGRTTEEAAVSDVSMKISTGEVDAGFIYATDAAALAATQNVTVIDLEGEVDTTYPLALTTTGRDNPAARAVADFLSSEAAADILTDHGFGSSGTE</sequence>
<feature type="chain" id="PRO_5039037709" evidence="5">
    <location>
        <begin position="30"/>
        <end position="262"/>
    </location>
</feature>
<keyword evidence="3 5" id="KW-0732">Signal</keyword>
<evidence type="ECO:0000256" key="5">
    <source>
        <dbReference type="SAM" id="SignalP"/>
    </source>
</evidence>
<dbReference type="PROSITE" id="PS51257">
    <property type="entry name" value="PROKAR_LIPOPROTEIN"/>
    <property type="match status" value="1"/>
</dbReference>